<dbReference type="GO" id="GO:0005886">
    <property type="term" value="C:plasma membrane"/>
    <property type="evidence" value="ECO:0007669"/>
    <property type="project" value="TreeGrafter"/>
</dbReference>
<dbReference type="PANTHER" id="PTHR24243">
    <property type="entry name" value="G-PROTEIN COUPLED RECEPTOR"/>
    <property type="match status" value="1"/>
</dbReference>
<dbReference type="PROSITE" id="PS50262">
    <property type="entry name" value="G_PROTEIN_RECEP_F1_2"/>
    <property type="match status" value="1"/>
</dbReference>
<feature type="transmembrane region" description="Helical" evidence="8">
    <location>
        <begin position="215"/>
        <end position="236"/>
    </location>
</feature>
<dbReference type="Proteomes" id="UP000663836">
    <property type="component" value="Unassembled WGS sequence"/>
</dbReference>
<feature type="transmembrane region" description="Helical" evidence="8">
    <location>
        <begin position="170"/>
        <end position="194"/>
    </location>
</feature>
<protein>
    <recommendedName>
        <fullName evidence="9">G-protein coupled receptors family 1 profile domain-containing protein</fullName>
    </recommendedName>
</protein>
<gene>
    <name evidence="11" type="ORF">JBS370_LOCUS28872</name>
    <name evidence="10" type="ORF">ZHD862_LOCUS29348</name>
</gene>
<keyword evidence="3 8" id="KW-1133">Transmembrane helix</keyword>
<comment type="subcellular location">
    <subcellularLocation>
        <location evidence="1">Membrane</location>
        <topology evidence="1">Multi-pass membrane protein</topology>
    </subcellularLocation>
</comment>
<evidence type="ECO:0000256" key="1">
    <source>
        <dbReference type="ARBA" id="ARBA00004141"/>
    </source>
</evidence>
<evidence type="ECO:0000259" key="9">
    <source>
        <dbReference type="PROSITE" id="PS50262"/>
    </source>
</evidence>
<dbReference type="PANTHER" id="PTHR24243:SF230">
    <property type="entry name" value="G-PROTEIN COUPLED RECEPTORS FAMILY 1 PROFILE DOMAIN-CONTAINING PROTEIN"/>
    <property type="match status" value="1"/>
</dbReference>
<dbReference type="SUPFAM" id="SSF81321">
    <property type="entry name" value="Family A G protein-coupled receptor-like"/>
    <property type="match status" value="1"/>
</dbReference>
<keyword evidence="4" id="KW-0297">G-protein coupled receptor</keyword>
<dbReference type="EMBL" id="CAJOBD010005977">
    <property type="protein sequence ID" value="CAF4047868.1"/>
    <property type="molecule type" value="Genomic_DNA"/>
</dbReference>
<dbReference type="EMBL" id="CAJNOT010002580">
    <property type="protein sequence ID" value="CAF1327595.1"/>
    <property type="molecule type" value="Genomic_DNA"/>
</dbReference>
<comment type="caution">
    <text evidence="10">The sequence shown here is derived from an EMBL/GenBank/DDBJ whole genome shotgun (WGS) entry which is preliminary data.</text>
</comment>
<dbReference type="AlphaFoldDB" id="A0A815FVF0"/>
<evidence type="ECO:0000256" key="4">
    <source>
        <dbReference type="ARBA" id="ARBA00023040"/>
    </source>
</evidence>
<reference evidence="10" key="1">
    <citation type="submission" date="2021-02" db="EMBL/GenBank/DDBJ databases">
        <authorList>
            <person name="Nowell W R."/>
        </authorList>
    </citation>
    <scope>NUCLEOTIDE SEQUENCE</scope>
</reference>
<evidence type="ECO:0000256" key="3">
    <source>
        <dbReference type="ARBA" id="ARBA00022989"/>
    </source>
</evidence>
<proteinExistence type="predicted"/>
<sequence>MSTKDTLNFISRQIHIYYGLSIVILGVIGGIFNIIIFTTLKIFRETTCAFYLIIVSIVNIGQLLIALFVRVLSEGFKTDIRSISWVCKVQIAMAGWCNAILFTGLCLATIDQYLSMSKYRHFSNLRSAQRNILLTCIFWSIYCILFLIYWDTPFGTCTVIDSRFAIYVTRFQYPILFGFFPLTTMITFSLLAFYSARTLVSRQVNIVRLSRDRQLTAMALIHVLFVVITTLPHVIYFTYSLNQVSKDPEQIARNNLIFSITVLIDYSSYALSFYVYCCVSQRFRKQFVYVLDKIFITRCRKWVNERNNNNQIVPTIEAIVDGQPARTQRNSIEIVSIE</sequence>
<keyword evidence="2 8" id="KW-0812">Transmembrane</keyword>
<evidence type="ECO:0000256" key="7">
    <source>
        <dbReference type="ARBA" id="ARBA00023224"/>
    </source>
</evidence>
<feature type="domain" description="G-protein coupled receptors family 1 profile" evidence="9">
    <location>
        <begin position="29"/>
        <end position="276"/>
    </location>
</feature>
<keyword evidence="6" id="KW-0675">Receptor</keyword>
<keyword evidence="7" id="KW-0807">Transducer</keyword>
<keyword evidence="5 8" id="KW-0472">Membrane</keyword>
<evidence type="ECO:0000313" key="11">
    <source>
        <dbReference type="EMBL" id="CAF4047868.1"/>
    </source>
</evidence>
<evidence type="ECO:0000313" key="10">
    <source>
        <dbReference type="EMBL" id="CAF1327595.1"/>
    </source>
</evidence>
<feature type="transmembrane region" description="Helical" evidence="8">
    <location>
        <begin position="89"/>
        <end position="110"/>
    </location>
</feature>
<name>A0A815FVF0_9BILA</name>
<organism evidence="10 12">
    <name type="scientific">Rotaria sordida</name>
    <dbReference type="NCBI Taxonomy" id="392033"/>
    <lineage>
        <taxon>Eukaryota</taxon>
        <taxon>Metazoa</taxon>
        <taxon>Spiralia</taxon>
        <taxon>Gnathifera</taxon>
        <taxon>Rotifera</taxon>
        <taxon>Eurotatoria</taxon>
        <taxon>Bdelloidea</taxon>
        <taxon>Philodinida</taxon>
        <taxon>Philodinidae</taxon>
        <taxon>Rotaria</taxon>
    </lineage>
</organism>
<dbReference type="InterPro" id="IPR017452">
    <property type="entry name" value="GPCR_Rhodpsn_7TM"/>
</dbReference>
<dbReference type="GO" id="GO:0004930">
    <property type="term" value="F:G protein-coupled receptor activity"/>
    <property type="evidence" value="ECO:0007669"/>
    <property type="project" value="UniProtKB-KW"/>
</dbReference>
<evidence type="ECO:0000313" key="12">
    <source>
        <dbReference type="Proteomes" id="UP000663864"/>
    </source>
</evidence>
<evidence type="ECO:0000256" key="8">
    <source>
        <dbReference type="SAM" id="Phobius"/>
    </source>
</evidence>
<feature type="transmembrane region" description="Helical" evidence="8">
    <location>
        <begin position="16"/>
        <end position="37"/>
    </location>
</feature>
<evidence type="ECO:0000256" key="5">
    <source>
        <dbReference type="ARBA" id="ARBA00023136"/>
    </source>
</evidence>
<feature type="transmembrane region" description="Helical" evidence="8">
    <location>
        <begin position="256"/>
        <end position="277"/>
    </location>
</feature>
<evidence type="ECO:0000256" key="2">
    <source>
        <dbReference type="ARBA" id="ARBA00022692"/>
    </source>
</evidence>
<dbReference type="Proteomes" id="UP000663864">
    <property type="component" value="Unassembled WGS sequence"/>
</dbReference>
<evidence type="ECO:0000256" key="6">
    <source>
        <dbReference type="ARBA" id="ARBA00023170"/>
    </source>
</evidence>
<accession>A0A815FVF0</accession>
<feature type="transmembrane region" description="Helical" evidence="8">
    <location>
        <begin position="131"/>
        <end position="150"/>
    </location>
</feature>
<dbReference type="Gene3D" id="1.20.1070.10">
    <property type="entry name" value="Rhodopsin 7-helix transmembrane proteins"/>
    <property type="match status" value="1"/>
</dbReference>
<feature type="transmembrane region" description="Helical" evidence="8">
    <location>
        <begin position="49"/>
        <end position="69"/>
    </location>
</feature>